<comment type="caution">
    <text evidence="1">The sequence shown here is derived from an EMBL/GenBank/DDBJ whole genome shotgun (WGS) entry which is preliminary data.</text>
</comment>
<organism evidence="1 2">
    <name type="scientific">Salvia divinorum</name>
    <name type="common">Maria pastora</name>
    <name type="synonym">Diviner's sage</name>
    <dbReference type="NCBI Taxonomy" id="28513"/>
    <lineage>
        <taxon>Eukaryota</taxon>
        <taxon>Viridiplantae</taxon>
        <taxon>Streptophyta</taxon>
        <taxon>Embryophyta</taxon>
        <taxon>Tracheophyta</taxon>
        <taxon>Spermatophyta</taxon>
        <taxon>Magnoliopsida</taxon>
        <taxon>eudicotyledons</taxon>
        <taxon>Gunneridae</taxon>
        <taxon>Pentapetalae</taxon>
        <taxon>asterids</taxon>
        <taxon>lamiids</taxon>
        <taxon>Lamiales</taxon>
        <taxon>Lamiaceae</taxon>
        <taxon>Nepetoideae</taxon>
        <taxon>Mentheae</taxon>
        <taxon>Salviinae</taxon>
        <taxon>Salvia</taxon>
        <taxon>Salvia subgen. Calosphace</taxon>
    </lineage>
</organism>
<accession>A0ABD1HY44</accession>
<reference evidence="1 2" key="1">
    <citation type="submission" date="2024-06" db="EMBL/GenBank/DDBJ databases">
        <title>A chromosome level genome sequence of Diviner's sage (Salvia divinorum).</title>
        <authorList>
            <person name="Ford S.A."/>
            <person name="Ro D.-K."/>
            <person name="Ness R.W."/>
            <person name="Phillips M.A."/>
        </authorList>
    </citation>
    <scope>NUCLEOTIDE SEQUENCE [LARGE SCALE GENOMIC DNA]</scope>
    <source>
        <strain evidence="1">SAF-2024a</strain>
        <tissue evidence="1">Leaf</tissue>
    </source>
</reference>
<protein>
    <submittedName>
        <fullName evidence="1">Uncharacterized protein</fullName>
    </submittedName>
</protein>
<evidence type="ECO:0000313" key="2">
    <source>
        <dbReference type="Proteomes" id="UP001567538"/>
    </source>
</evidence>
<evidence type="ECO:0000313" key="1">
    <source>
        <dbReference type="EMBL" id="KAL1561394.1"/>
    </source>
</evidence>
<dbReference type="EMBL" id="JBEAFC010000003">
    <property type="protein sequence ID" value="KAL1561394.1"/>
    <property type="molecule type" value="Genomic_DNA"/>
</dbReference>
<proteinExistence type="predicted"/>
<gene>
    <name evidence="1" type="ORF">AAHA92_04103</name>
</gene>
<name>A0ABD1HY44_SALDI</name>
<keyword evidence="2" id="KW-1185">Reference proteome</keyword>
<sequence length="14" mass="1695">MKREHLKLEAIRGN</sequence>
<dbReference type="Proteomes" id="UP001567538">
    <property type="component" value="Unassembled WGS sequence"/>
</dbReference>